<reference evidence="2" key="1">
    <citation type="journal article" date="2019" name="Int. J. Syst. Evol. Microbiol.">
        <title>The Global Catalogue of Microorganisms (GCM) 10K type strain sequencing project: providing services to taxonomists for standard genome sequencing and annotation.</title>
        <authorList>
            <consortium name="The Broad Institute Genomics Platform"/>
            <consortium name="The Broad Institute Genome Sequencing Center for Infectious Disease"/>
            <person name="Wu L."/>
            <person name="Ma J."/>
        </authorList>
    </citation>
    <scope>NUCLEOTIDE SEQUENCE [LARGE SCALE GENOMIC DNA]</scope>
    <source>
        <strain evidence="2">CCUG 46385</strain>
    </source>
</reference>
<protein>
    <recommendedName>
        <fullName evidence="3">Prophage protein</fullName>
    </recommendedName>
</protein>
<proteinExistence type="predicted"/>
<name>A0ABV9QPR9_9FIRM</name>
<dbReference type="RefSeq" id="WP_379789015.1">
    <property type="nucleotide sequence ID" value="NZ_JBHSHL010000051.1"/>
</dbReference>
<dbReference type="EMBL" id="JBHSHL010000051">
    <property type="protein sequence ID" value="MFC4805451.1"/>
    <property type="molecule type" value="Genomic_DNA"/>
</dbReference>
<organism evidence="1 2">
    <name type="scientific">Filifactor villosus</name>
    <dbReference type="NCBI Taxonomy" id="29374"/>
    <lineage>
        <taxon>Bacteria</taxon>
        <taxon>Bacillati</taxon>
        <taxon>Bacillota</taxon>
        <taxon>Clostridia</taxon>
        <taxon>Peptostreptococcales</taxon>
        <taxon>Filifactoraceae</taxon>
        <taxon>Filifactor</taxon>
    </lineage>
</organism>
<comment type="caution">
    <text evidence="1">The sequence shown here is derived from an EMBL/GenBank/DDBJ whole genome shotgun (WGS) entry which is preliminary data.</text>
</comment>
<dbReference type="Proteomes" id="UP001595916">
    <property type="component" value="Unassembled WGS sequence"/>
</dbReference>
<sequence>MAINTLEYSKIFQEQLDQQIVEESTTGWMEDNAGQVKYSGGDEVKVPTITMQGLGDYSRDEGYVQGAVTLGYQTMKLTQDRGRKFHLDIMDVDETNFVLNAGTVMGEFQRTQVIPEIDSYRYSKIFALAKAKSKATEGYTAVKATILEKLLNDIRSIRDIAPSAELIIIMSPIIAGTLSDALESSRRINIGEFKQGNVSTRVKFLDEMPIIEAPSARLKTVYKKNDGKTGGQEAGGLVPDVSAKDINWIIMTRKTPIAISKQDITRIFTPEQNQKANAWQIDYRKFHDLWIPEHRLDLVRVCSN</sequence>
<accession>A0ABV9QPR9</accession>
<evidence type="ECO:0000313" key="1">
    <source>
        <dbReference type="EMBL" id="MFC4805451.1"/>
    </source>
</evidence>
<keyword evidence="2" id="KW-1185">Reference proteome</keyword>
<evidence type="ECO:0008006" key="3">
    <source>
        <dbReference type="Google" id="ProtNLM"/>
    </source>
</evidence>
<evidence type="ECO:0000313" key="2">
    <source>
        <dbReference type="Proteomes" id="UP001595916"/>
    </source>
</evidence>
<gene>
    <name evidence="1" type="ORF">ACFO4R_10250</name>
</gene>